<evidence type="ECO:0000313" key="2">
    <source>
        <dbReference type="EMBL" id="MPN08708.1"/>
    </source>
</evidence>
<proteinExistence type="predicted"/>
<dbReference type="AlphaFoldDB" id="A0A645F311"/>
<keyword evidence="2" id="KW-0560">Oxidoreductase</keyword>
<name>A0A645F311_9ZZZZ</name>
<dbReference type="EMBL" id="VSSQ01054794">
    <property type="protein sequence ID" value="MPN08708.1"/>
    <property type="molecule type" value="Genomic_DNA"/>
</dbReference>
<reference evidence="2" key="1">
    <citation type="submission" date="2019-08" db="EMBL/GenBank/DDBJ databases">
        <authorList>
            <person name="Kucharzyk K."/>
            <person name="Murdoch R.W."/>
            <person name="Higgins S."/>
            <person name="Loffler F."/>
        </authorList>
    </citation>
    <scope>NUCLEOTIDE SEQUENCE</scope>
</reference>
<dbReference type="InterPro" id="IPR036635">
    <property type="entry name" value="MurB_C_sf"/>
</dbReference>
<dbReference type="InterPro" id="IPR011601">
    <property type="entry name" value="MurB_C"/>
</dbReference>
<accession>A0A645F311</accession>
<gene>
    <name evidence="2" type="primary">murB_35</name>
    <name evidence="2" type="ORF">SDC9_155993</name>
</gene>
<organism evidence="2">
    <name type="scientific">bioreactor metagenome</name>
    <dbReference type="NCBI Taxonomy" id="1076179"/>
    <lineage>
        <taxon>unclassified sequences</taxon>
        <taxon>metagenomes</taxon>
        <taxon>ecological metagenomes</taxon>
    </lineage>
</organism>
<comment type="caution">
    <text evidence="2">The sequence shown here is derived from an EMBL/GenBank/DDBJ whole genome shotgun (WGS) entry which is preliminary data.</text>
</comment>
<protein>
    <submittedName>
        <fullName evidence="2">UDP-N-acetylenolpyruvoylglucosamine reductase</fullName>
        <ecNumber evidence="2">1.3.1.98</ecNumber>
    </submittedName>
</protein>
<dbReference type="SUPFAM" id="SSF56194">
    <property type="entry name" value="Uridine diphospho-N-Acetylenolpyruvylglucosamine reductase, MurB, C-terminal domain"/>
    <property type="match status" value="1"/>
</dbReference>
<dbReference type="Pfam" id="PF02873">
    <property type="entry name" value="MurB_C"/>
    <property type="match status" value="1"/>
</dbReference>
<evidence type="ECO:0000259" key="1">
    <source>
        <dbReference type="Pfam" id="PF02873"/>
    </source>
</evidence>
<sequence length="48" mass="5591">MVSEKHTGFVINYDHATSKDILDLVEHIKTVVKEQTGYQLECEMRILK</sequence>
<feature type="domain" description="UDP-N-acetylenolpyruvoylglucosamine reductase C-terminal" evidence="1">
    <location>
        <begin position="1"/>
        <end position="47"/>
    </location>
</feature>
<dbReference type="EC" id="1.3.1.98" evidence="2"/>
<dbReference type="Gene3D" id="3.90.78.10">
    <property type="entry name" value="UDP-N-acetylenolpyruvoylglucosamine reductase, C-terminal domain"/>
    <property type="match status" value="1"/>
</dbReference>
<dbReference type="GO" id="GO:0008762">
    <property type="term" value="F:UDP-N-acetylmuramate dehydrogenase activity"/>
    <property type="evidence" value="ECO:0007669"/>
    <property type="project" value="UniProtKB-EC"/>
</dbReference>